<comment type="caution">
    <text evidence="1">The sequence shown here is derived from an EMBL/GenBank/DDBJ whole genome shotgun (WGS) entry which is preliminary data.</text>
</comment>
<evidence type="ECO:0000313" key="1">
    <source>
        <dbReference type="EMBL" id="PZF98535.1"/>
    </source>
</evidence>
<dbReference type="OrthoDB" id="3392292at2"/>
<dbReference type="RefSeq" id="WP_111134526.1">
    <property type="nucleotide sequence ID" value="NZ_POUB01000074.1"/>
</dbReference>
<sequence>MTATKHSARVFIAVDPVQDYEETLTIFGVYGSLAAAQVAVRQLRTRPDGFYAWWPGRITEVQEWVGDEHRATWTYRPTSGWSGRTDP</sequence>
<reference evidence="1 2" key="1">
    <citation type="submission" date="2018-01" db="EMBL/GenBank/DDBJ databases">
        <title>Draft genome sequence of Salinispora sp. 13K206.</title>
        <authorList>
            <person name="Sahin N."/>
            <person name="Saygin H."/>
            <person name="Ay H."/>
        </authorList>
    </citation>
    <scope>NUCLEOTIDE SEQUENCE [LARGE SCALE GENOMIC DNA]</scope>
    <source>
        <strain evidence="1 2">13K206</strain>
    </source>
</reference>
<protein>
    <submittedName>
        <fullName evidence="1">Uncharacterized protein</fullName>
    </submittedName>
</protein>
<proteinExistence type="predicted"/>
<evidence type="ECO:0000313" key="2">
    <source>
        <dbReference type="Proteomes" id="UP000248749"/>
    </source>
</evidence>
<dbReference type="Proteomes" id="UP000248749">
    <property type="component" value="Unassembled WGS sequence"/>
</dbReference>
<gene>
    <name evidence="1" type="ORF">C1I99_13320</name>
</gene>
<accession>A0A2W2CGL9</accession>
<dbReference type="EMBL" id="POUB01000074">
    <property type="protein sequence ID" value="PZF98535.1"/>
    <property type="molecule type" value="Genomic_DNA"/>
</dbReference>
<dbReference type="AlphaFoldDB" id="A0A2W2CGL9"/>
<name>A0A2W2CGL9_9ACTN</name>
<keyword evidence="2" id="KW-1185">Reference proteome</keyword>
<organism evidence="1 2">
    <name type="scientific">Micromonospora deserti</name>
    <dbReference type="NCBI Taxonomy" id="2070366"/>
    <lineage>
        <taxon>Bacteria</taxon>
        <taxon>Bacillati</taxon>
        <taxon>Actinomycetota</taxon>
        <taxon>Actinomycetes</taxon>
        <taxon>Micromonosporales</taxon>
        <taxon>Micromonosporaceae</taxon>
        <taxon>Micromonospora</taxon>
    </lineage>
</organism>